<dbReference type="InterPro" id="IPR001789">
    <property type="entry name" value="Sig_transdc_resp-reg_receiver"/>
</dbReference>
<accession>A0A8J2TS27</accession>
<proteinExistence type="predicted"/>
<dbReference type="EC" id="2.7.13.3" evidence="2"/>
<dbReference type="PROSITE" id="PS00041">
    <property type="entry name" value="HTH_ARAC_FAMILY_1"/>
    <property type="match status" value="1"/>
</dbReference>
<evidence type="ECO:0000259" key="11">
    <source>
        <dbReference type="PROSITE" id="PS50109"/>
    </source>
</evidence>
<dbReference type="SUPFAM" id="SSF47384">
    <property type="entry name" value="Homodimeric domain of signal transducing histidine kinase"/>
    <property type="match status" value="1"/>
</dbReference>
<evidence type="ECO:0000256" key="8">
    <source>
        <dbReference type="PROSITE-ProRule" id="PRU00339"/>
    </source>
</evidence>
<dbReference type="InterPro" id="IPR019734">
    <property type="entry name" value="TPR_rpt"/>
</dbReference>
<dbReference type="InterPro" id="IPR003661">
    <property type="entry name" value="HisK_dim/P_dom"/>
</dbReference>
<dbReference type="Gene3D" id="1.10.10.60">
    <property type="entry name" value="Homeodomain-like"/>
    <property type="match status" value="1"/>
</dbReference>
<dbReference type="InterPro" id="IPR036097">
    <property type="entry name" value="HisK_dim/P_sf"/>
</dbReference>
<dbReference type="GO" id="GO:0003700">
    <property type="term" value="F:DNA-binding transcription factor activity"/>
    <property type="evidence" value="ECO:0007669"/>
    <property type="project" value="InterPro"/>
</dbReference>
<dbReference type="InterPro" id="IPR009057">
    <property type="entry name" value="Homeodomain-like_sf"/>
</dbReference>
<name>A0A8J2TS27_9FLAO</name>
<dbReference type="Pfam" id="PF00072">
    <property type="entry name" value="Response_reg"/>
    <property type="match status" value="1"/>
</dbReference>
<evidence type="ECO:0000256" key="4">
    <source>
        <dbReference type="ARBA" id="ARBA00023015"/>
    </source>
</evidence>
<reference evidence="13 14" key="1">
    <citation type="journal article" date="2014" name="Int. J. Syst. Evol. Microbiol.">
        <title>Complete genome sequence of Corynebacterium casei LMG S-19264T (=DSM 44701T), isolated from a smear-ripened cheese.</title>
        <authorList>
            <consortium name="US DOE Joint Genome Institute (JGI-PGF)"/>
            <person name="Walter F."/>
            <person name="Albersmeier A."/>
            <person name="Kalinowski J."/>
            <person name="Ruckert C."/>
        </authorList>
    </citation>
    <scope>NUCLEOTIDE SEQUENCE [LARGE SCALE GENOMIC DNA]</scope>
    <source>
        <strain evidence="13 14">CGMCC 1.15295</strain>
    </source>
</reference>
<evidence type="ECO:0000256" key="1">
    <source>
        <dbReference type="ARBA" id="ARBA00000085"/>
    </source>
</evidence>
<dbReference type="SUPFAM" id="SSF48452">
    <property type="entry name" value="TPR-like"/>
    <property type="match status" value="1"/>
</dbReference>
<dbReference type="PANTHER" id="PTHR43547:SF2">
    <property type="entry name" value="HYBRID SIGNAL TRANSDUCTION HISTIDINE KINASE C"/>
    <property type="match status" value="1"/>
</dbReference>
<dbReference type="PROSITE" id="PS50109">
    <property type="entry name" value="HIS_KIN"/>
    <property type="match status" value="1"/>
</dbReference>
<comment type="caution">
    <text evidence="13">The sequence shown here is derived from an EMBL/GenBank/DDBJ whole genome shotgun (WGS) entry which is preliminary data.</text>
</comment>
<dbReference type="PROSITE" id="PS01124">
    <property type="entry name" value="HTH_ARAC_FAMILY_2"/>
    <property type="match status" value="1"/>
</dbReference>
<keyword evidence="9" id="KW-1133">Transmembrane helix</keyword>
<evidence type="ECO:0000256" key="2">
    <source>
        <dbReference type="ARBA" id="ARBA00012438"/>
    </source>
</evidence>
<gene>
    <name evidence="13" type="ORF">GCM10011531_26470</name>
</gene>
<feature type="repeat" description="TPR" evidence="8">
    <location>
        <begin position="313"/>
        <end position="346"/>
    </location>
</feature>
<dbReference type="Pfam" id="PF02518">
    <property type="entry name" value="HATPase_c"/>
    <property type="match status" value="1"/>
</dbReference>
<feature type="domain" description="Histidine kinase" evidence="11">
    <location>
        <begin position="433"/>
        <end position="644"/>
    </location>
</feature>
<comment type="catalytic activity">
    <reaction evidence="1">
        <text>ATP + protein L-histidine = ADP + protein N-phospho-L-histidine.</text>
        <dbReference type="EC" id="2.7.13.3"/>
    </reaction>
</comment>
<evidence type="ECO:0000259" key="12">
    <source>
        <dbReference type="PROSITE" id="PS50110"/>
    </source>
</evidence>
<dbReference type="PRINTS" id="PR00032">
    <property type="entry name" value="HTHARAC"/>
</dbReference>
<dbReference type="EMBL" id="BMIC01000007">
    <property type="protein sequence ID" value="GFZ93135.1"/>
    <property type="molecule type" value="Genomic_DNA"/>
</dbReference>
<dbReference type="PROSITE" id="PS50110">
    <property type="entry name" value="RESPONSE_REGULATORY"/>
    <property type="match status" value="1"/>
</dbReference>
<dbReference type="Gene3D" id="3.30.565.10">
    <property type="entry name" value="Histidine kinase-like ATPase, C-terminal domain"/>
    <property type="match status" value="1"/>
</dbReference>
<keyword evidence="3 7" id="KW-0597">Phosphoprotein</keyword>
<keyword evidence="8" id="KW-0802">TPR repeat</keyword>
<keyword evidence="5" id="KW-0238">DNA-binding</keyword>
<evidence type="ECO:0000256" key="9">
    <source>
        <dbReference type="SAM" id="Phobius"/>
    </source>
</evidence>
<evidence type="ECO:0000313" key="14">
    <source>
        <dbReference type="Proteomes" id="UP000598120"/>
    </source>
</evidence>
<dbReference type="SUPFAM" id="SSF55874">
    <property type="entry name" value="ATPase domain of HSP90 chaperone/DNA topoisomerase II/histidine kinase"/>
    <property type="match status" value="1"/>
</dbReference>
<dbReference type="SMART" id="SM00387">
    <property type="entry name" value="HATPase_c"/>
    <property type="match status" value="1"/>
</dbReference>
<protein>
    <recommendedName>
        <fullName evidence="2">histidine kinase</fullName>
        <ecNumber evidence="2">2.7.13.3</ecNumber>
    </recommendedName>
</protein>
<evidence type="ECO:0000313" key="13">
    <source>
        <dbReference type="EMBL" id="GFZ93135.1"/>
    </source>
</evidence>
<feature type="transmembrane region" description="Helical" evidence="9">
    <location>
        <begin position="390"/>
        <end position="410"/>
    </location>
</feature>
<dbReference type="SMART" id="SM00448">
    <property type="entry name" value="REC"/>
    <property type="match status" value="1"/>
</dbReference>
<dbReference type="Pfam" id="PF00512">
    <property type="entry name" value="HisKA"/>
    <property type="match status" value="1"/>
</dbReference>
<dbReference type="SMART" id="SM00342">
    <property type="entry name" value="HTH_ARAC"/>
    <property type="match status" value="1"/>
</dbReference>
<dbReference type="InterPro" id="IPR005467">
    <property type="entry name" value="His_kinase_dom"/>
</dbReference>
<dbReference type="Gene3D" id="3.40.50.2300">
    <property type="match status" value="1"/>
</dbReference>
<dbReference type="SUPFAM" id="SSF46689">
    <property type="entry name" value="Homeodomain-like"/>
    <property type="match status" value="1"/>
</dbReference>
<dbReference type="InterPro" id="IPR018062">
    <property type="entry name" value="HTH_AraC-typ_CS"/>
</dbReference>
<dbReference type="AlphaFoldDB" id="A0A8J2TS27"/>
<feature type="modified residue" description="4-aspartylphosphate" evidence="7">
    <location>
        <position position="723"/>
    </location>
</feature>
<dbReference type="FunFam" id="1.10.287.130:FF:000045">
    <property type="entry name" value="Two-component system sensor histidine kinase/response regulator"/>
    <property type="match status" value="1"/>
</dbReference>
<dbReference type="Gene3D" id="1.25.40.10">
    <property type="entry name" value="Tetratricopeptide repeat domain"/>
    <property type="match status" value="2"/>
</dbReference>
<sequence length="922" mass="105970">MRKLLFIICFLITNIIIAQKKIESNNYLETSKQFYKDLAYDSAYTYAKKSYTFFNTKKNDSLTFASLLELFRSSDKLNNNEADGYLESAKSLAKKLNNPSMVIDAYYYEANSYFFKDDLVKALPLFLKIDSISNSKNIKNKTSIEALLKRGEISRIKFTKETTLAAEKLYLEALKVAKEIKSEEMINYIYTYLADVSGLNGNDSQSKEYIDLAFNYFKKNNDIRNLSQVYLLYTVYFIGIDDLENAKKYQVERLNYLRSTDDKIELARALVYNGSFHRRKTKDFNQAIKSLEEAKTIYNNINNPSIVKTDNYERLLYSLAICNYEVKQYKTAFEYFDQAYDLREDLIKKSSQELTSSLEVKYQTAKKEEEIALLTAQQALIEQQKKNQTYLFLGIITLVALSAGFLIFGYRNKIKTARKLNELDELKSKFFANISHEFRTPLTLIKSPLQLLKQEETNTKKNKNLNLIEQHSNRMLDLVNQLLELSKIDSGNLKLILQKGDLHIFLQTIAEPYQLIAKQEQLTFTKQIETFKNPQWFDKDVIEKICTNLLTNALKYTTKGGSITFEVSKTNNTINLKIANTTNSTDAKDISKLFERFYQENDSHQGFGIGLSLVKELITLYRGTISSKIENNMLVFEVNLPLDIDLLKDISIIKETTESEVINSTVKDTNEDHPILLIVDDNESIRSVLKDIFKAKYQILEAADGVSALKIAVEEIPDLIISDVMMPKMDGFELTEKLKQNEATSFIPIILLTAKTSDESRLKGLQNEADDYITKPFNHDILAAKVQQLIDLRIQLRERYSKELILKPKDIAINSVDEKFIEKLQTILDKQLSNSDFSADDFSKEIGMSRMQLHRKLKSLLGVSTTEFLRNERLKAAANLLLKKGNINISEIAYSVGFNDVSYFSKCFKEAYNASPSEYATT</sequence>
<dbReference type="InterPro" id="IPR036890">
    <property type="entry name" value="HATPase_C_sf"/>
</dbReference>
<dbReference type="SMART" id="SM00388">
    <property type="entry name" value="HisKA"/>
    <property type="match status" value="1"/>
</dbReference>
<dbReference type="RefSeq" id="WP_188606876.1">
    <property type="nucleotide sequence ID" value="NZ_BMIC01000007.1"/>
</dbReference>
<dbReference type="GO" id="GO:0000155">
    <property type="term" value="F:phosphorelay sensor kinase activity"/>
    <property type="evidence" value="ECO:0007669"/>
    <property type="project" value="InterPro"/>
</dbReference>
<feature type="domain" description="HTH araC/xylS-type" evidence="10">
    <location>
        <begin position="822"/>
        <end position="922"/>
    </location>
</feature>
<keyword evidence="9" id="KW-0472">Membrane</keyword>
<dbReference type="InterPro" id="IPR018060">
    <property type="entry name" value="HTH_AraC"/>
</dbReference>
<dbReference type="CDD" id="cd00082">
    <property type="entry name" value="HisKA"/>
    <property type="match status" value="1"/>
</dbReference>
<dbReference type="InterPro" id="IPR020449">
    <property type="entry name" value="Tscrpt_reg_AraC-type_HTH"/>
</dbReference>
<evidence type="ECO:0000256" key="6">
    <source>
        <dbReference type="ARBA" id="ARBA00023163"/>
    </source>
</evidence>
<keyword evidence="14" id="KW-1185">Reference proteome</keyword>
<dbReference type="Proteomes" id="UP000598120">
    <property type="component" value="Unassembled WGS sequence"/>
</dbReference>
<keyword evidence="4" id="KW-0805">Transcription regulation</keyword>
<keyword evidence="6" id="KW-0804">Transcription</keyword>
<dbReference type="PROSITE" id="PS50005">
    <property type="entry name" value="TPR"/>
    <property type="match status" value="1"/>
</dbReference>
<evidence type="ECO:0000256" key="7">
    <source>
        <dbReference type="PROSITE-ProRule" id="PRU00169"/>
    </source>
</evidence>
<dbReference type="GO" id="GO:0043565">
    <property type="term" value="F:sequence-specific DNA binding"/>
    <property type="evidence" value="ECO:0007669"/>
    <property type="project" value="InterPro"/>
</dbReference>
<evidence type="ECO:0000256" key="5">
    <source>
        <dbReference type="ARBA" id="ARBA00023125"/>
    </source>
</evidence>
<dbReference type="InterPro" id="IPR011990">
    <property type="entry name" value="TPR-like_helical_dom_sf"/>
</dbReference>
<keyword evidence="9" id="KW-0812">Transmembrane</keyword>
<evidence type="ECO:0000259" key="10">
    <source>
        <dbReference type="PROSITE" id="PS01124"/>
    </source>
</evidence>
<feature type="domain" description="Response regulatory" evidence="12">
    <location>
        <begin position="675"/>
        <end position="790"/>
    </location>
</feature>
<evidence type="ECO:0000256" key="3">
    <source>
        <dbReference type="ARBA" id="ARBA00022553"/>
    </source>
</evidence>
<dbReference type="Pfam" id="PF12833">
    <property type="entry name" value="HTH_18"/>
    <property type="match status" value="1"/>
</dbReference>
<organism evidence="13 14">
    <name type="scientific">Aquaticitalea lipolytica</name>
    <dbReference type="NCBI Taxonomy" id="1247562"/>
    <lineage>
        <taxon>Bacteria</taxon>
        <taxon>Pseudomonadati</taxon>
        <taxon>Bacteroidota</taxon>
        <taxon>Flavobacteriia</taxon>
        <taxon>Flavobacteriales</taxon>
        <taxon>Flavobacteriaceae</taxon>
        <taxon>Aquaticitalea</taxon>
    </lineage>
</organism>
<dbReference type="PANTHER" id="PTHR43547">
    <property type="entry name" value="TWO-COMPONENT HISTIDINE KINASE"/>
    <property type="match status" value="1"/>
</dbReference>
<dbReference type="SUPFAM" id="SSF52172">
    <property type="entry name" value="CheY-like"/>
    <property type="match status" value="1"/>
</dbReference>
<dbReference type="Gene3D" id="1.10.287.130">
    <property type="match status" value="1"/>
</dbReference>
<dbReference type="InterPro" id="IPR003594">
    <property type="entry name" value="HATPase_dom"/>
</dbReference>
<dbReference type="InterPro" id="IPR011006">
    <property type="entry name" value="CheY-like_superfamily"/>
</dbReference>